<feature type="domain" description="C2H2-type" evidence="12">
    <location>
        <begin position="740"/>
        <end position="767"/>
    </location>
</feature>
<feature type="domain" description="C2H2-type" evidence="12">
    <location>
        <begin position="623"/>
        <end position="650"/>
    </location>
</feature>
<feature type="domain" description="C2H2-type" evidence="12">
    <location>
        <begin position="447"/>
        <end position="474"/>
    </location>
</feature>
<evidence type="ECO:0000256" key="8">
    <source>
        <dbReference type="ARBA" id="ARBA00023163"/>
    </source>
</evidence>
<feature type="domain" description="C2H2-type" evidence="12">
    <location>
        <begin position="530"/>
        <end position="557"/>
    </location>
</feature>
<feature type="domain" description="C2H2-type" evidence="12">
    <location>
        <begin position="419"/>
        <end position="446"/>
    </location>
</feature>
<dbReference type="SMART" id="SM00355">
    <property type="entry name" value="ZnF_C2H2"/>
    <property type="match status" value="16"/>
</dbReference>
<gene>
    <name evidence="13" type="ORF">Cfor_01172</name>
</gene>
<proteinExistence type="predicted"/>
<dbReference type="InterPro" id="IPR013087">
    <property type="entry name" value="Znf_C2H2_type"/>
</dbReference>
<organism evidence="13 14">
    <name type="scientific">Coptotermes formosanus</name>
    <name type="common">Formosan subterranean termite</name>
    <dbReference type="NCBI Taxonomy" id="36987"/>
    <lineage>
        <taxon>Eukaryota</taxon>
        <taxon>Metazoa</taxon>
        <taxon>Ecdysozoa</taxon>
        <taxon>Arthropoda</taxon>
        <taxon>Hexapoda</taxon>
        <taxon>Insecta</taxon>
        <taxon>Pterygota</taxon>
        <taxon>Neoptera</taxon>
        <taxon>Polyneoptera</taxon>
        <taxon>Dictyoptera</taxon>
        <taxon>Blattodea</taxon>
        <taxon>Blattoidea</taxon>
        <taxon>Termitoidae</taxon>
        <taxon>Rhinotermitidae</taxon>
        <taxon>Coptotermes</taxon>
    </lineage>
</organism>
<comment type="caution">
    <text evidence="13">The sequence shown here is derived from an EMBL/GenBank/DDBJ whole genome shotgun (WGS) entry which is preliminary data.</text>
</comment>
<evidence type="ECO:0000256" key="7">
    <source>
        <dbReference type="ARBA" id="ARBA00023125"/>
    </source>
</evidence>
<evidence type="ECO:0000256" key="6">
    <source>
        <dbReference type="ARBA" id="ARBA00023015"/>
    </source>
</evidence>
<comment type="subcellular location">
    <subcellularLocation>
        <location evidence="1">Nucleus</location>
    </subcellularLocation>
</comment>
<feature type="domain" description="C2H2-type" evidence="12">
    <location>
        <begin position="474"/>
        <end position="501"/>
    </location>
</feature>
<keyword evidence="9" id="KW-0539">Nucleus</keyword>
<evidence type="ECO:0000313" key="14">
    <source>
        <dbReference type="Proteomes" id="UP000502823"/>
    </source>
</evidence>
<feature type="domain" description="C2H2-type" evidence="12">
    <location>
        <begin position="359"/>
        <end position="387"/>
    </location>
</feature>
<dbReference type="InterPro" id="IPR050752">
    <property type="entry name" value="C2H2-ZF_domain"/>
</dbReference>
<feature type="domain" description="C2H2-type" evidence="12">
    <location>
        <begin position="768"/>
        <end position="796"/>
    </location>
</feature>
<feature type="region of interest" description="Disordered" evidence="11">
    <location>
        <begin position="240"/>
        <end position="276"/>
    </location>
</feature>
<dbReference type="FunFam" id="3.30.160.60:FF:002343">
    <property type="entry name" value="Zinc finger protein 33A"/>
    <property type="match status" value="1"/>
</dbReference>
<dbReference type="FunFam" id="3.30.160.60:FF:000340">
    <property type="entry name" value="zinc finger protein 473 isoform X1"/>
    <property type="match status" value="1"/>
</dbReference>
<dbReference type="SUPFAM" id="SSF57667">
    <property type="entry name" value="beta-beta-alpha zinc fingers"/>
    <property type="match status" value="8"/>
</dbReference>
<dbReference type="OrthoDB" id="8183456at2759"/>
<feature type="domain" description="C2H2-type" evidence="12">
    <location>
        <begin position="390"/>
        <end position="418"/>
    </location>
</feature>
<dbReference type="PROSITE" id="PS50157">
    <property type="entry name" value="ZINC_FINGER_C2H2_2"/>
    <property type="match status" value="15"/>
</dbReference>
<feature type="domain" description="C2H2-type" evidence="12">
    <location>
        <begin position="502"/>
        <end position="524"/>
    </location>
</feature>
<feature type="domain" description="C2H2-type" evidence="12">
    <location>
        <begin position="589"/>
        <end position="616"/>
    </location>
</feature>
<dbReference type="Pfam" id="PF12874">
    <property type="entry name" value="zf-met"/>
    <property type="match status" value="2"/>
</dbReference>
<dbReference type="Pfam" id="PF00096">
    <property type="entry name" value="zf-C2H2"/>
    <property type="match status" value="6"/>
</dbReference>
<feature type="domain" description="C2H2-type" evidence="12">
    <location>
        <begin position="679"/>
        <end position="706"/>
    </location>
</feature>
<evidence type="ECO:0000259" key="12">
    <source>
        <dbReference type="PROSITE" id="PS50157"/>
    </source>
</evidence>
<dbReference type="GO" id="GO:0000122">
    <property type="term" value="P:negative regulation of transcription by RNA polymerase II"/>
    <property type="evidence" value="ECO:0007669"/>
    <property type="project" value="UniProtKB-ARBA"/>
</dbReference>
<evidence type="ECO:0000256" key="11">
    <source>
        <dbReference type="SAM" id="MobiDB-lite"/>
    </source>
</evidence>
<dbReference type="GO" id="GO:0000978">
    <property type="term" value="F:RNA polymerase II cis-regulatory region sequence-specific DNA binding"/>
    <property type="evidence" value="ECO:0007669"/>
    <property type="project" value="TreeGrafter"/>
</dbReference>
<evidence type="ECO:0000313" key="13">
    <source>
        <dbReference type="EMBL" id="GFG32526.1"/>
    </source>
</evidence>
<keyword evidence="14" id="KW-1185">Reference proteome</keyword>
<dbReference type="InterPro" id="IPR036236">
    <property type="entry name" value="Znf_C2H2_sf"/>
</dbReference>
<feature type="compositionally biased region" description="Basic and acidic residues" evidence="11">
    <location>
        <begin position="247"/>
        <end position="266"/>
    </location>
</feature>
<dbReference type="PANTHER" id="PTHR24384:SF189">
    <property type="entry name" value="C2H2-TYPE DOMAIN-CONTAINING PROTEIN-RELATED"/>
    <property type="match status" value="1"/>
</dbReference>
<evidence type="ECO:0000256" key="1">
    <source>
        <dbReference type="ARBA" id="ARBA00004123"/>
    </source>
</evidence>
<dbReference type="FunFam" id="3.30.160.60:FF:000100">
    <property type="entry name" value="Zinc finger 45-like"/>
    <property type="match status" value="2"/>
</dbReference>
<dbReference type="GO" id="GO:0000981">
    <property type="term" value="F:DNA-binding transcription factor activity, RNA polymerase II-specific"/>
    <property type="evidence" value="ECO:0007669"/>
    <property type="project" value="TreeGrafter"/>
</dbReference>
<dbReference type="Pfam" id="PF13912">
    <property type="entry name" value="zf-C2H2_6"/>
    <property type="match status" value="2"/>
</dbReference>
<dbReference type="PANTHER" id="PTHR24384">
    <property type="entry name" value="FINGER PUTATIVE TRANSCRIPTION FACTOR FAMILY-RELATED"/>
    <property type="match status" value="1"/>
</dbReference>
<name>A0A6L2PJH1_COPFO</name>
<dbReference type="Proteomes" id="UP000502823">
    <property type="component" value="Unassembled WGS sequence"/>
</dbReference>
<dbReference type="InParanoid" id="A0A6L2PJH1"/>
<dbReference type="GO" id="GO:0005634">
    <property type="term" value="C:nucleus"/>
    <property type="evidence" value="ECO:0007669"/>
    <property type="project" value="UniProtKB-SubCell"/>
</dbReference>
<feature type="domain" description="C2H2-type" evidence="12">
    <location>
        <begin position="331"/>
        <end position="358"/>
    </location>
</feature>
<feature type="compositionally biased region" description="Polar residues" evidence="11">
    <location>
        <begin position="829"/>
        <end position="850"/>
    </location>
</feature>
<evidence type="ECO:0000256" key="3">
    <source>
        <dbReference type="ARBA" id="ARBA00022737"/>
    </source>
</evidence>
<protein>
    <recommendedName>
        <fullName evidence="12">C2H2-type domain-containing protein</fullName>
    </recommendedName>
</protein>
<keyword evidence="2" id="KW-0479">Metal-binding</keyword>
<dbReference type="FunFam" id="3.30.160.60:FF:001465">
    <property type="entry name" value="Zinc finger protein 560"/>
    <property type="match status" value="1"/>
</dbReference>
<feature type="domain" description="C2H2-type" evidence="12">
    <location>
        <begin position="651"/>
        <end position="678"/>
    </location>
</feature>
<keyword evidence="7" id="KW-0238">DNA-binding</keyword>
<evidence type="ECO:0000256" key="9">
    <source>
        <dbReference type="ARBA" id="ARBA00023242"/>
    </source>
</evidence>
<evidence type="ECO:0000256" key="2">
    <source>
        <dbReference type="ARBA" id="ARBA00022723"/>
    </source>
</evidence>
<dbReference type="AlphaFoldDB" id="A0A6L2PJH1"/>
<dbReference type="Gene3D" id="3.30.160.60">
    <property type="entry name" value="Classic Zinc Finger"/>
    <property type="match status" value="12"/>
</dbReference>
<reference evidence="14" key="1">
    <citation type="submission" date="2020-01" db="EMBL/GenBank/DDBJ databases">
        <title>Draft genome sequence of the Termite Coptotermes fromosanus.</title>
        <authorList>
            <person name="Itakura S."/>
            <person name="Yosikawa Y."/>
            <person name="Umezawa K."/>
        </authorList>
    </citation>
    <scope>NUCLEOTIDE SEQUENCE [LARGE SCALE GENOMIC DNA]</scope>
</reference>
<keyword evidence="4 10" id="KW-0863">Zinc-finger</keyword>
<keyword evidence="3" id="KW-0677">Repeat</keyword>
<feature type="region of interest" description="Disordered" evidence="11">
    <location>
        <begin position="829"/>
        <end position="852"/>
    </location>
</feature>
<dbReference type="FunFam" id="3.30.160.60:FF:000060">
    <property type="entry name" value="zinc finger protein 436"/>
    <property type="match status" value="1"/>
</dbReference>
<evidence type="ECO:0000256" key="5">
    <source>
        <dbReference type="ARBA" id="ARBA00022833"/>
    </source>
</evidence>
<keyword evidence="8" id="KW-0804">Transcription</keyword>
<feature type="domain" description="C2H2-type" evidence="12">
    <location>
        <begin position="712"/>
        <end position="739"/>
    </location>
</feature>
<keyword evidence="5" id="KW-0862">Zinc</keyword>
<evidence type="ECO:0000256" key="10">
    <source>
        <dbReference type="PROSITE-ProRule" id="PRU00042"/>
    </source>
</evidence>
<dbReference type="PROSITE" id="PS00028">
    <property type="entry name" value="ZINC_FINGER_C2H2_1"/>
    <property type="match status" value="15"/>
</dbReference>
<sequence>MGDLMPFYSLHRCVTVQRLDCVRYIELRLCIALHSSSLIRCITLSFVNHRYKKQLHHAFLRESQVQETAPSSHPEIYYVLTTDHLLWSTSHLSCNSCGCTLKNSVLNVKLHFSPEEVRGTAKSMATDWSEVAQELLNFFPRFLSFLKDAGMLHSYSFSHSDVSAILETHKKEEFLSRLISFLEYLKSSLQRFKALQPSTKNADTNVITFETELKENIDWPLGKEIGGEINTVSLDEKSHTSWSEFGGHSHDSFQSHTEDDKNKDGNSLDDLNDPSRSHLSKLGMVVIDSTHGENLKDLYTKNSSSEANKADDTNVSKDKSIKFVQLHDGKYCCPVCDKMFSTTSAIVRHYRTHTGERPFSCDFCNKTFASKASVEAHLLREHNLNTESALACRECCGKLFVRRSALEVHLITHSKDKPFQCDVCGKTFSQKVTRNIHLARHTGRYDHNCNVCRKKFASRAKLNEHMHQHRSPRFGCDVCGRQYVRQDALRTHRRIHTGERPFQCPLCKKSFYMLSSLRLHEQTHNEVAGFKCHQCGSKFKHKSSLSAHMKCHASSGLLSCPVIGCRRAEVGFLLARSLQNHVLSHRQQFLCASCGRVFGSKPGLLEHEKLHSKQLTVEESKPYSCHLCPRRFARNGKLSAHIKTHLQEPGYGCNICGKRFHRKDVQANHMFLHSGQRPFSCAHCGKAFAFKSNLSAHLATHPSDAGHQQVEFPCPECGKKFRHRSSLTLHRKAHSGQYNHTCATCGKNFMKKSHYESHLRSHATERPFQCPTCGKGYKERKHCREHVRRLHPNDFNLETLFASITSEDAQVADMLYSEQAVTTLHIQNPTDQHSSSLHQQNSDPHPTSSDLHSDFMLEQQSASALSQAPPVPSPGLHLFPTVALANLDPILHEIGQMHTQPTQFLISEVDERQGLTTAESVEHIMQCQTVVQNAGTTTLAVLSSEDTTSVLSQGLKP</sequence>
<accession>A0A6L2PJH1</accession>
<dbReference type="EMBL" id="BLKM01000370">
    <property type="protein sequence ID" value="GFG32526.1"/>
    <property type="molecule type" value="Genomic_DNA"/>
</dbReference>
<keyword evidence="6" id="KW-0805">Transcription regulation</keyword>
<evidence type="ECO:0000256" key="4">
    <source>
        <dbReference type="ARBA" id="ARBA00022771"/>
    </source>
</evidence>
<dbReference type="GO" id="GO:0008270">
    <property type="term" value="F:zinc ion binding"/>
    <property type="evidence" value="ECO:0007669"/>
    <property type="project" value="UniProtKB-KW"/>
</dbReference>